<dbReference type="Proteomes" id="UP000638313">
    <property type="component" value="Unassembled WGS sequence"/>
</dbReference>
<dbReference type="RefSeq" id="WP_190127652.1">
    <property type="nucleotide sequence ID" value="NZ_BNBD01000001.1"/>
</dbReference>
<accession>A0A919AWI8</accession>
<proteinExistence type="predicted"/>
<dbReference type="NCBIfam" id="NF047719">
    <property type="entry name" value="SCO6745_fam_HTH"/>
    <property type="match status" value="1"/>
</dbReference>
<reference evidence="1" key="1">
    <citation type="journal article" date="2014" name="Int. J. Syst. Evol. Microbiol.">
        <title>Complete genome sequence of Corynebacterium casei LMG S-19264T (=DSM 44701T), isolated from a smear-ripened cheese.</title>
        <authorList>
            <consortium name="US DOE Joint Genome Institute (JGI-PGF)"/>
            <person name="Walter F."/>
            <person name="Albersmeier A."/>
            <person name="Kalinowski J."/>
            <person name="Ruckert C."/>
        </authorList>
    </citation>
    <scope>NUCLEOTIDE SEQUENCE</scope>
    <source>
        <strain evidence="1">JCM 4059</strain>
    </source>
</reference>
<evidence type="ECO:0000313" key="2">
    <source>
        <dbReference type="Proteomes" id="UP000638313"/>
    </source>
</evidence>
<dbReference type="InterPro" id="IPR054058">
    <property type="entry name" value="HTH_67"/>
</dbReference>
<evidence type="ECO:0000313" key="1">
    <source>
        <dbReference type="EMBL" id="GHF26871.1"/>
    </source>
</evidence>
<dbReference type="EMBL" id="BNBD01000001">
    <property type="protein sequence ID" value="GHF26871.1"/>
    <property type="molecule type" value="Genomic_DNA"/>
</dbReference>
<keyword evidence="2" id="KW-1185">Reference proteome</keyword>
<evidence type="ECO:0008006" key="3">
    <source>
        <dbReference type="Google" id="ProtNLM"/>
    </source>
</evidence>
<comment type="caution">
    <text evidence="1">The sequence shown here is derived from an EMBL/GenBank/DDBJ whole genome shotgun (WGS) entry which is preliminary data.</text>
</comment>
<dbReference type="AlphaFoldDB" id="A0A919AWI8"/>
<gene>
    <name evidence="1" type="ORF">GCM10010218_04750</name>
</gene>
<sequence>MSTLPAGAGRRCHALLNTLHSVVALSPDNGPELAGLGIDDRHAAYFAARTAPLGRVSAGAVTALFHNFSHDLIARHLPAVWNVTTPEEVLAARLRAADSTLRRLLGDEALASPELAEAARLAVRATEGCARSGRPMYAALAGLPVPETPHLALWHAATLLREHRGDGHFAVLLLSGLDPLEAMVSHAATGEGFSLEWLAASRGWDMEQLTAAQDRLRARGLLAADGTLTEAGTALRDELERETDRLDAAPYEHLGAQDTERLTELLRPFARAAAAGFPARVRG</sequence>
<organism evidence="1 2">
    <name type="scientific">Streptomyces mashuensis</name>
    <dbReference type="NCBI Taxonomy" id="33904"/>
    <lineage>
        <taxon>Bacteria</taxon>
        <taxon>Bacillati</taxon>
        <taxon>Actinomycetota</taxon>
        <taxon>Actinomycetes</taxon>
        <taxon>Kitasatosporales</taxon>
        <taxon>Streptomycetaceae</taxon>
        <taxon>Streptomyces</taxon>
    </lineage>
</organism>
<reference evidence="1" key="2">
    <citation type="submission" date="2020-09" db="EMBL/GenBank/DDBJ databases">
        <authorList>
            <person name="Sun Q."/>
            <person name="Ohkuma M."/>
        </authorList>
    </citation>
    <scope>NUCLEOTIDE SEQUENCE</scope>
    <source>
        <strain evidence="1">JCM 4059</strain>
    </source>
</reference>
<dbReference type="Pfam" id="PF21863">
    <property type="entry name" value="HTH_67"/>
    <property type="match status" value="1"/>
</dbReference>
<name>A0A919AWI8_9ACTN</name>
<protein>
    <recommendedName>
        <fullName evidence="3">SalK</fullName>
    </recommendedName>
</protein>